<proteinExistence type="predicted"/>
<evidence type="ECO:0000313" key="2">
    <source>
        <dbReference type="Proteomes" id="UP000182715"/>
    </source>
</evidence>
<name>A0A0H5DLZ3_NEIMI</name>
<organism evidence="1 2">
    <name type="scientific">Neisseria meningitidis serogroup B</name>
    <dbReference type="NCBI Taxonomy" id="491"/>
    <lineage>
        <taxon>Bacteria</taxon>
        <taxon>Pseudomonadati</taxon>
        <taxon>Pseudomonadota</taxon>
        <taxon>Betaproteobacteria</taxon>
        <taxon>Neisseriales</taxon>
        <taxon>Neisseriaceae</taxon>
        <taxon>Neisseria</taxon>
    </lineage>
</organism>
<accession>A0A0H5DLZ3</accession>
<sequence length="53" mass="5737">MLVGQNGKGNIPSGEVKCRSNVSRTGAVETAVFVGLFYFFRKGSMLFHGNIVD</sequence>
<evidence type="ECO:0000313" key="1">
    <source>
        <dbReference type="EMBL" id="CRL92540.1"/>
    </source>
</evidence>
<dbReference type="EMBL" id="CVTF01000133">
    <property type="protein sequence ID" value="CRL92540.1"/>
    <property type="molecule type" value="Genomic_DNA"/>
</dbReference>
<protein>
    <submittedName>
        <fullName evidence="1">Uncharacterized protein</fullName>
    </submittedName>
</protein>
<reference evidence="1 2" key="1">
    <citation type="submission" date="2014-11" db="EMBL/GenBank/DDBJ databases">
        <authorList>
            <person name="Diene M.Seydina."/>
        </authorList>
    </citation>
    <scope>NUCLEOTIDE SEQUENCE [LARGE SCALE GENOMIC DNA]</scope>
    <source>
        <strain evidence="1 2">Neisseria meningitidis CHUV</strain>
    </source>
</reference>
<dbReference type="Proteomes" id="UP000182715">
    <property type="component" value="Unassembled WGS sequence"/>
</dbReference>
<dbReference type="AlphaFoldDB" id="A0A0H5DLZ3"/>